<protein>
    <submittedName>
        <fullName evidence="2">Uncharacterized protein</fullName>
    </submittedName>
</protein>
<evidence type="ECO:0000313" key="3">
    <source>
        <dbReference type="Proteomes" id="UP001267878"/>
    </source>
</evidence>
<evidence type="ECO:0000313" key="2">
    <source>
        <dbReference type="EMBL" id="MDR7099361.1"/>
    </source>
</evidence>
<feature type="compositionally biased region" description="Basic and acidic residues" evidence="1">
    <location>
        <begin position="131"/>
        <end position="146"/>
    </location>
</feature>
<sequence length="1535" mass="165708">MSNLKQLKGKFRFVDTEDVRAAEAGAIFNSLLAALRAAYPNISRGDAATVEEATPFAVVLSFQERKGENFLRKVEKALEELMKQLAALLPAVLPGHAGAAMTVVSAVQQLASRGDLTAFDEVRPMLGDKISDSHWKDISPRLDRAQQRQPVAATAKATQNDWRTILDILLGKQTKTAAGTTQAPSDETNASQSPPSSPPPSSAPAVPVSFETTQLMGWLSKTTSEAEFDFQVSGFTKHPDNDVIFGENARLDVLGPDGSQLLTVHIDGGLLADWMAWEPDQEFALPASRAHDLRVALSNASKTRKHLATVSGRLWFSDGRPFGVRNVAVYAGPAVSRLIADCCLPIGLQSDDSCLSVIQEAGVFLSAPQALSVTATDNGGYFEFSYLPEDGDADLRTEYALFQISGVAAPVVLKLRGSAGESDQRTPYSFPDPVLLQIDTTLLLRDTGGAPNSMLTGVDQHCACDEKTIKAEGSVLEEFKFEVIVRTTDPSVLRKSSTSPPPTDLDSSAVAVNHLFRGHISREERIPWELDDGPAEAVTISHGRILTVRQSWVSDGYSLGDLRYSLPLAPLQKKNIAVIDWDRTDTLSAESNIDYREELDNYLGRERDINEIVTSALKERISAESRSGSSSKSKGFGFSALGSVFGGSSGGSSGAWTTSNQNSSRDLTASLMNQLRDRMVQSANAVRSQRTSIVQQVTQSESSKVVTETVANRNSCHAITVQYYEVLRHLKVDHELSSVRECLFIPLTITPFKADKALRWRDILATALPPSLADGLDACERLEISDASEPATIADEPIVGLSGVLDLTISFTLPAAALEGAPTWNAVVGVGFTPAVPEPLPTLCTRLAMLKSEDRLAFFNSDIAPVMAQKFLDSLTLRDANMGDLGLKATLSTSYRPGGLHRVHLADAGNIAANAYTRNKLGEQLKLASTLRLAPDGSIVLQSGHLRVATEHSDLRANLFCGNGIELGKEDVATANMPLVSAERRSRKTIDQRSRDALLKHLNHNVEYYHKVIWWQMDPDRRFALLDGFIAPNSGGRSVASVVENHLTAIIGNNLVMPVATGVRLDLFDDYRDEKGNPVADTKGSDLIDLYRPTTPLPSTRISIPTKGVFAESVMGSCNSCERIDDRRNWQHWLHPLPDDPTAIEPIAVTGHAKDTPPAVPTQLPAAAIINQMAANPAPDLLGLAAAIAATTNGTAFRDAMGTAGTQANSRDALARSFGVTQRFGELGAEITKKQIDAGVEAAKMVFSAYTGIPLPPSSSGGDTSSVRKNIVDDINEGRINPEEGKNLLSRLNSDQVDGLNQERPITLHDNPVVRDAIRTGAENGSAVSLSDGNQRVDIGATNDSNRVRGSGLLARLLSGKRRSTASRVGSLRGQGGQYDRPLTVEVVTTIRNVKGAIETGEKSRHVMTLNPASGLVTERVLLGTTDLLIYKMEAIRSKFTATSSYENDDRYRIRARGSTASGVGVFPSIDYDLAFGIDLVGRTIEITGTHDGFPSYSVLVNGKTVYDFVQGHMLKSWPLLYGTSDVTVQKEAKF</sequence>
<feature type="region of interest" description="Disordered" evidence="1">
    <location>
        <begin position="176"/>
        <end position="207"/>
    </location>
</feature>
<name>A0ABU1VPF9_9GAMM</name>
<keyword evidence="3" id="KW-1185">Reference proteome</keyword>
<dbReference type="EMBL" id="JAVDVW010000001">
    <property type="protein sequence ID" value="MDR7099361.1"/>
    <property type="molecule type" value="Genomic_DNA"/>
</dbReference>
<proteinExistence type="predicted"/>
<comment type="caution">
    <text evidence="2">The sequence shown here is derived from an EMBL/GenBank/DDBJ whole genome shotgun (WGS) entry which is preliminary data.</text>
</comment>
<dbReference type="Proteomes" id="UP001267878">
    <property type="component" value="Unassembled WGS sequence"/>
</dbReference>
<feature type="region of interest" description="Disordered" evidence="1">
    <location>
        <begin position="131"/>
        <end position="156"/>
    </location>
</feature>
<reference evidence="2 3" key="1">
    <citation type="submission" date="2023-07" db="EMBL/GenBank/DDBJ databases">
        <title>Sorghum-associated microbial communities from plants grown in Nebraska, USA.</title>
        <authorList>
            <person name="Schachtman D."/>
        </authorList>
    </citation>
    <scope>NUCLEOTIDE SEQUENCE [LARGE SCALE GENOMIC DNA]</scope>
    <source>
        <strain evidence="2 3">BE187</strain>
    </source>
</reference>
<gene>
    <name evidence="2" type="ORF">J2X04_001708</name>
</gene>
<evidence type="ECO:0000256" key="1">
    <source>
        <dbReference type="SAM" id="MobiDB-lite"/>
    </source>
</evidence>
<organism evidence="2 3">
    <name type="scientific">Agrilutibacter niabensis</name>
    <dbReference type="NCBI Taxonomy" id="380628"/>
    <lineage>
        <taxon>Bacteria</taxon>
        <taxon>Pseudomonadati</taxon>
        <taxon>Pseudomonadota</taxon>
        <taxon>Gammaproteobacteria</taxon>
        <taxon>Lysobacterales</taxon>
        <taxon>Lysobacteraceae</taxon>
        <taxon>Agrilutibacter</taxon>
    </lineage>
</organism>
<dbReference type="RefSeq" id="WP_310053564.1">
    <property type="nucleotide sequence ID" value="NZ_JAVDVW010000001.1"/>
</dbReference>
<accession>A0ABU1VPF9</accession>